<evidence type="ECO:0000313" key="2">
    <source>
        <dbReference type="Proteomes" id="UP001374893"/>
    </source>
</evidence>
<dbReference type="SUPFAM" id="SSF56235">
    <property type="entry name" value="N-terminal nucleophile aminohydrolases (Ntn hydrolases)"/>
    <property type="match status" value="1"/>
</dbReference>
<dbReference type="EMBL" id="AP024702">
    <property type="protein sequence ID" value="BCX48742.1"/>
    <property type="molecule type" value="Genomic_DNA"/>
</dbReference>
<reference evidence="1 2" key="1">
    <citation type="submission" date="2021-06" db="EMBL/GenBank/DDBJ databases">
        <title>Complete genome of Haloferula helveola possessing various polysaccharide degrading enzymes.</title>
        <authorList>
            <person name="Takami H."/>
            <person name="Huang C."/>
            <person name="Hamasaki K."/>
        </authorList>
    </citation>
    <scope>NUCLEOTIDE SEQUENCE [LARGE SCALE GENOMIC DNA]</scope>
    <source>
        <strain evidence="1 2">CN-1</strain>
    </source>
</reference>
<keyword evidence="2" id="KW-1185">Reference proteome</keyword>
<accession>A0ABN6H7Z3</accession>
<sequence length="199" mass="21985">MSVVCVVRKQGVTAIAADTQSTAGSTKKPASYKSEPSKIIPAHGNLLGVVGYCAHQMVIRDLIGRKPELFRFTNPDEIFRDLQKVHEILKDEYHLQTSEGGCGQPYESTQLSFCVATPDAIYEIDSYREVTEIERFWAIGSGNEYALGAMHAAYDCEWLDAREIAEAGARAAACFDIYCGEPIESQVQSKKSKKRAVAR</sequence>
<organism evidence="1 2">
    <name type="scientific">Haloferula helveola</name>
    <dbReference type="NCBI Taxonomy" id="490095"/>
    <lineage>
        <taxon>Bacteria</taxon>
        <taxon>Pseudomonadati</taxon>
        <taxon>Verrucomicrobiota</taxon>
        <taxon>Verrucomicrobiia</taxon>
        <taxon>Verrucomicrobiales</taxon>
        <taxon>Verrucomicrobiaceae</taxon>
        <taxon>Haloferula</taxon>
    </lineage>
</organism>
<protein>
    <submittedName>
        <fullName evidence="1">MFS transporter</fullName>
    </submittedName>
</protein>
<dbReference type="RefSeq" id="WP_338685090.1">
    <property type="nucleotide sequence ID" value="NZ_AP024702.1"/>
</dbReference>
<evidence type="ECO:0000313" key="1">
    <source>
        <dbReference type="EMBL" id="BCX48742.1"/>
    </source>
</evidence>
<dbReference type="Pfam" id="PF00227">
    <property type="entry name" value="Proteasome"/>
    <property type="match status" value="1"/>
</dbReference>
<dbReference type="InterPro" id="IPR001353">
    <property type="entry name" value="Proteasome_sua/b"/>
</dbReference>
<name>A0ABN6H7Z3_9BACT</name>
<proteinExistence type="predicted"/>
<gene>
    <name evidence="1" type="ORF">HAHE_26500</name>
</gene>
<dbReference type="Gene3D" id="3.60.20.10">
    <property type="entry name" value="Glutamine Phosphoribosylpyrophosphate, subunit 1, domain 1"/>
    <property type="match status" value="1"/>
</dbReference>
<dbReference type="InterPro" id="IPR029055">
    <property type="entry name" value="Ntn_hydrolases_N"/>
</dbReference>
<dbReference type="Proteomes" id="UP001374893">
    <property type="component" value="Chromosome"/>
</dbReference>